<comment type="similarity">
    <text evidence="1">Belongs to the AB hydrolase superfamily. AB hydrolase 4 family.</text>
</comment>
<dbReference type="GO" id="GO:0006508">
    <property type="term" value="P:proteolysis"/>
    <property type="evidence" value="ECO:0007669"/>
    <property type="project" value="UniProtKB-KW"/>
</dbReference>
<dbReference type="Pfam" id="PF00561">
    <property type="entry name" value="Abhydrolase_1"/>
    <property type="match status" value="1"/>
</dbReference>
<keyword evidence="4" id="KW-0645">Protease</keyword>
<feature type="domain" description="AB hydrolase-1" evidence="3">
    <location>
        <begin position="132"/>
        <end position="383"/>
    </location>
</feature>
<dbReference type="PIRSF" id="PIRSF005211">
    <property type="entry name" value="Ab_hydro_YheT"/>
    <property type="match status" value="1"/>
</dbReference>
<evidence type="ECO:0000313" key="4">
    <source>
        <dbReference type="EMBL" id="CCA23317.1"/>
    </source>
</evidence>
<evidence type="ECO:0000259" key="3">
    <source>
        <dbReference type="Pfam" id="PF00561"/>
    </source>
</evidence>
<dbReference type="InterPro" id="IPR050960">
    <property type="entry name" value="AB_hydrolase_4_sf"/>
</dbReference>
<dbReference type="EMBL" id="FR824280">
    <property type="protein sequence ID" value="CCA24347.1"/>
    <property type="molecule type" value="Genomic_DNA"/>
</dbReference>
<reference evidence="4" key="2">
    <citation type="submission" date="2011-02" db="EMBL/GenBank/DDBJ databases">
        <authorList>
            <person name="MacLean D."/>
        </authorList>
    </citation>
    <scope>NUCLEOTIDE SEQUENCE</scope>
</reference>
<evidence type="ECO:0000256" key="1">
    <source>
        <dbReference type="ARBA" id="ARBA00010884"/>
    </source>
</evidence>
<dbReference type="InterPro" id="IPR012020">
    <property type="entry name" value="ABHD4"/>
</dbReference>
<proteinExistence type="inferred from homology"/>
<dbReference type="ESTHER" id="9stra-f0wpr6">
    <property type="family name" value="abh_upf0017"/>
</dbReference>
<organism evidence="4">
    <name type="scientific">Albugo laibachii Nc14</name>
    <dbReference type="NCBI Taxonomy" id="890382"/>
    <lineage>
        <taxon>Eukaryota</taxon>
        <taxon>Sar</taxon>
        <taxon>Stramenopiles</taxon>
        <taxon>Oomycota</taxon>
        <taxon>Peronosporomycetes</taxon>
        <taxon>Albuginales</taxon>
        <taxon>Albuginaceae</taxon>
        <taxon>Albugo</taxon>
    </lineage>
</organism>
<protein>
    <submittedName>
        <fullName evidence="4">Serine protease family S33 putative</fullName>
    </submittedName>
</protein>
<feature type="active site" description="Charge relay system" evidence="2">
    <location>
        <position position="348"/>
    </location>
</feature>
<evidence type="ECO:0000313" key="5">
    <source>
        <dbReference type="EMBL" id="CCA24347.1"/>
    </source>
</evidence>
<dbReference type="PANTHER" id="PTHR10794:SF84">
    <property type="entry name" value="ESTERASE_LIPASE_THIOESTERASE FAMILY PROTEIN"/>
    <property type="match status" value="1"/>
</dbReference>
<dbReference type="GO" id="GO:0047372">
    <property type="term" value="F:monoacylglycerol lipase activity"/>
    <property type="evidence" value="ECO:0007669"/>
    <property type="project" value="TreeGrafter"/>
</dbReference>
<dbReference type="GO" id="GO:0034338">
    <property type="term" value="F:short-chain carboxylesterase activity"/>
    <property type="evidence" value="ECO:0007669"/>
    <property type="project" value="TreeGrafter"/>
</dbReference>
<dbReference type="SUPFAM" id="SSF53474">
    <property type="entry name" value="alpha/beta-Hydrolases"/>
    <property type="match status" value="1"/>
</dbReference>
<dbReference type="PANTHER" id="PTHR10794">
    <property type="entry name" value="ABHYDROLASE DOMAIN-CONTAINING PROTEIN"/>
    <property type="match status" value="1"/>
</dbReference>
<reference evidence="4" key="1">
    <citation type="journal article" date="2011" name="PLoS Biol.">
        <title>Gene gain and loss during evolution of obligate parasitism in the white rust pathogen of Arabidopsis thaliana.</title>
        <authorList>
            <person name="Kemen E."/>
            <person name="Gardiner A."/>
            <person name="Schultz-Larsen T."/>
            <person name="Kemen A.C."/>
            <person name="Balmuth A.L."/>
            <person name="Robert-Seilaniantz A."/>
            <person name="Bailey K."/>
            <person name="Holub E."/>
            <person name="Studholme D.J."/>
            <person name="Maclean D."/>
            <person name="Jones J.D."/>
        </authorList>
    </citation>
    <scope>NUCLEOTIDE SEQUENCE</scope>
</reference>
<feature type="active site" description="Charge relay system" evidence="2">
    <location>
        <position position="377"/>
    </location>
</feature>
<dbReference type="GO" id="GO:0008233">
    <property type="term" value="F:peptidase activity"/>
    <property type="evidence" value="ECO:0007669"/>
    <property type="project" value="UniProtKB-KW"/>
</dbReference>
<dbReference type="Gene3D" id="3.40.50.1820">
    <property type="entry name" value="alpha/beta hydrolase"/>
    <property type="match status" value="1"/>
</dbReference>
<gene>
    <name evidence="4" type="primary">AlNc14C189G8408</name>
    <name evidence="5" type="synonym">AlNc14C235G9365</name>
    <name evidence="4" type="ORF">ALNC14_094600</name>
    <name evidence="5" type="ORF">ALNC14_104910</name>
</gene>
<dbReference type="EMBL" id="FR824234">
    <property type="protein sequence ID" value="CCA23317.1"/>
    <property type="molecule type" value="Genomic_DNA"/>
</dbReference>
<feature type="active site" description="Charge relay system" evidence="2">
    <location>
        <position position="216"/>
    </location>
</feature>
<evidence type="ECO:0000256" key="2">
    <source>
        <dbReference type="PIRSR" id="PIRSR005211-1"/>
    </source>
</evidence>
<sequence>MKMGMDGFQSAQFGIIVIAMVGFFLRHQLKNIHTILQGEIPSVYYTTTPSNEAILSDCPHLLGKEKYFPLWYAWNGHLQTLLLTIKERLPPTHYYRQWLDLEDGGQVSLDWAIPGPANPNASWKDVVDFTRPIMLVLPGLSGGSHDQYVRKLVNDMLQLNWQCVVQNARGCARTPIKTPEFFCMAKTEDVRKAIQTIELYFNLKNSSQKFVACGFSMGSNLLVKYLGEEEEKTPLHGAISIGNPYDLVRCTRHFRETWWYRYTYDRALTSNLKRLVFHKNEGGKILARNPRINLKALRNVQTLNDFDEQLTVIVYNYANVGAYHEAGSSVRVMDRVKIPLLCVSAKDDPICISEGIPYEMVKRNPNVILVTTNTGGHLAFFESTRDTLRNPRKPRTCWSTKVAREFAESVRNRC</sequence>
<dbReference type="AlphaFoldDB" id="F0WPR6"/>
<name>F0WPR6_9STRA</name>
<keyword evidence="4" id="KW-0378">Hydrolase</keyword>
<accession>F0WPR6</accession>
<dbReference type="InterPro" id="IPR029058">
    <property type="entry name" value="AB_hydrolase_fold"/>
</dbReference>
<dbReference type="HOGENOM" id="CLU_032487_2_1_1"/>
<dbReference type="InterPro" id="IPR000073">
    <property type="entry name" value="AB_hydrolase_1"/>
</dbReference>